<dbReference type="RefSeq" id="WP_378071546.1">
    <property type="nucleotide sequence ID" value="NZ_JBHSBL010000025.1"/>
</dbReference>
<gene>
    <name evidence="2" type="ORF">ACFO0C_37500</name>
</gene>
<dbReference type="EMBL" id="JBHSBL010000025">
    <property type="protein sequence ID" value="MFC4070661.1"/>
    <property type="molecule type" value="Genomic_DNA"/>
</dbReference>
<protein>
    <submittedName>
        <fullName evidence="2">Uncharacterized protein</fullName>
    </submittedName>
</protein>
<sequence>MTAVEQIPTTRVVMPADVPHEPPPHEPVLFRFPAPDDPAPGVGRMLAIAVYGAALGLCGVAVGLYAVVIVLSGAPAWYLPALAALTILSVALAVAAFLAIHQRILPWLLLLAAALPMAANVYLTLL</sequence>
<comment type="caution">
    <text evidence="2">The sequence shown here is derived from an EMBL/GenBank/DDBJ whole genome shotgun (WGS) entry which is preliminary data.</text>
</comment>
<accession>A0ABV8J534</accession>
<organism evidence="2 3">
    <name type="scientific">Actinoplanes subglobosus</name>
    <dbReference type="NCBI Taxonomy" id="1547892"/>
    <lineage>
        <taxon>Bacteria</taxon>
        <taxon>Bacillati</taxon>
        <taxon>Actinomycetota</taxon>
        <taxon>Actinomycetes</taxon>
        <taxon>Micromonosporales</taxon>
        <taxon>Micromonosporaceae</taxon>
        <taxon>Actinoplanes</taxon>
    </lineage>
</organism>
<feature type="transmembrane region" description="Helical" evidence="1">
    <location>
        <begin position="107"/>
        <end position="125"/>
    </location>
</feature>
<proteinExistence type="predicted"/>
<feature type="transmembrane region" description="Helical" evidence="1">
    <location>
        <begin position="48"/>
        <end position="71"/>
    </location>
</feature>
<evidence type="ECO:0000256" key="1">
    <source>
        <dbReference type="SAM" id="Phobius"/>
    </source>
</evidence>
<name>A0ABV8J534_9ACTN</name>
<dbReference type="Proteomes" id="UP001595867">
    <property type="component" value="Unassembled WGS sequence"/>
</dbReference>
<keyword evidence="3" id="KW-1185">Reference proteome</keyword>
<keyword evidence="1" id="KW-0472">Membrane</keyword>
<reference evidence="3" key="1">
    <citation type="journal article" date="2019" name="Int. J. Syst. Evol. Microbiol.">
        <title>The Global Catalogue of Microorganisms (GCM) 10K type strain sequencing project: providing services to taxonomists for standard genome sequencing and annotation.</title>
        <authorList>
            <consortium name="The Broad Institute Genomics Platform"/>
            <consortium name="The Broad Institute Genome Sequencing Center for Infectious Disease"/>
            <person name="Wu L."/>
            <person name="Ma J."/>
        </authorList>
    </citation>
    <scope>NUCLEOTIDE SEQUENCE [LARGE SCALE GENOMIC DNA]</scope>
    <source>
        <strain evidence="3">TBRC 5832</strain>
    </source>
</reference>
<evidence type="ECO:0000313" key="3">
    <source>
        <dbReference type="Proteomes" id="UP001595867"/>
    </source>
</evidence>
<keyword evidence="1" id="KW-0812">Transmembrane</keyword>
<evidence type="ECO:0000313" key="2">
    <source>
        <dbReference type="EMBL" id="MFC4070661.1"/>
    </source>
</evidence>
<feature type="transmembrane region" description="Helical" evidence="1">
    <location>
        <begin position="77"/>
        <end position="100"/>
    </location>
</feature>
<keyword evidence="1" id="KW-1133">Transmembrane helix</keyword>